<evidence type="ECO:0000256" key="1">
    <source>
        <dbReference type="ARBA" id="ARBA00022737"/>
    </source>
</evidence>
<dbReference type="OrthoDB" id="10256179at2759"/>
<feature type="region of interest" description="Disordered" evidence="3">
    <location>
        <begin position="427"/>
        <end position="515"/>
    </location>
</feature>
<dbReference type="Gene3D" id="2.130.10.30">
    <property type="entry name" value="Regulator of chromosome condensation 1/beta-lactamase-inhibitor protein II"/>
    <property type="match status" value="2"/>
</dbReference>
<feature type="compositionally biased region" description="Polar residues" evidence="3">
    <location>
        <begin position="471"/>
        <end position="487"/>
    </location>
</feature>
<protein>
    <submittedName>
        <fullName evidence="4">Uncharacterized protein</fullName>
    </submittedName>
</protein>
<dbReference type="PROSITE" id="PS00626">
    <property type="entry name" value="RCC1_2"/>
    <property type="match status" value="5"/>
</dbReference>
<proteinExistence type="predicted"/>
<dbReference type="SUPFAM" id="SSF50985">
    <property type="entry name" value="RCC1/BLIP-II"/>
    <property type="match status" value="2"/>
</dbReference>
<dbReference type="InterPro" id="IPR009091">
    <property type="entry name" value="RCC1/BLIP-II"/>
</dbReference>
<evidence type="ECO:0000313" key="5">
    <source>
        <dbReference type="Proteomes" id="UP000041254"/>
    </source>
</evidence>
<dbReference type="InParanoid" id="A0A0G4FC04"/>
<accession>A0A0G4FC04</accession>
<evidence type="ECO:0000256" key="2">
    <source>
        <dbReference type="SAM" id="Coils"/>
    </source>
</evidence>
<evidence type="ECO:0000313" key="4">
    <source>
        <dbReference type="EMBL" id="CEM10127.1"/>
    </source>
</evidence>
<feature type="region of interest" description="Disordered" evidence="3">
    <location>
        <begin position="675"/>
        <end position="699"/>
    </location>
</feature>
<keyword evidence="1" id="KW-0677">Repeat</keyword>
<dbReference type="EMBL" id="CDMY01000401">
    <property type="protein sequence ID" value="CEM10127.1"/>
    <property type="molecule type" value="Genomic_DNA"/>
</dbReference>
<dbReference type="InterPro" id="IPR051625">
    <property type="entry name" value="Signaling_Regulatory_Domain"/>
</dbReference>
<sequence length="699" mass="71990">MGQSATKSGVVVWGSPEYGQLGIGNPNPTEDKASPPRLVEALRNIAVRSVACGGHHSAAVGESGEVYVWGGGRRGQLGTGDTKDVILPKAIRSLQSKAIRQVACGEHHSAAVTESGVLYTWGLPRNGRLGHGREEGEMLLVPKVVEALSGQQVVQVSCGDFHTACLVNATAAQQTSATAAAAGGTPQPTSVYTWGMGLSGRLGHGDETDRYVPTSVEGLAVVQVTQVCCGGHHTAAVTESGQMYTWGGGAFGKLGHGSRLAVMTPRAVAFFSGPVGGGPSSSIRGRRVVQASLGAHHSAAVTSKGEVFTWGQAGRLGHGWGASGSTSGVGTEQDAMMPRQVAALAGIFVVMVSCGHSQTAVVTETGDVWAWGTTRVLGHADLSVAPNSPSCVKALTGKAIIQVCCGSSHTIALSDFKRLASRLPPNLQPPAALTAPTHQPSPPAAGGGITAPGATLRPPPPAPGSSLSLSMPTRPSFTTDQTITEPSSIEVGSEGAAEPASGPGLPGSVGKTLEMGLGGLEAGRELPTTAAAAAQPQQPPSGLRQLAYLSAELKAYQDQTIRLAKALHETNRRLEQSQDENSLLKSELHALRQTNTETAEQIDGLRQNFVQRIREIERRHSEKEARWKATFQRLRSQLDNTFQPGLTDDTHTLPLPAAPLVDSHTHTHGVEVSVAASGGGASGSGGGGVAAGGAEEARS</sequence>
<keyword evidence="2" id="KW-0175">Coiled coil</keyword>
<dbReference type="InterPro" id="IPR000408">
    <property type="entry name" value="Reg_chr_condens"/>
</dbReference>
<dbReference type="PRINTS" id="PR00633">
    <property type="entry name" value="RCCNDNSATION"/>
</dbReference>
<dbReference type="VEuPathDB" id="CryptoDB:Vbra_22572"/>
<dbReference type="Pfam" id="PF00415">
    <property type="entry name" value="RCC1"/>
    <property type="match status" value="7"/>
</dbReference>
<feature type="compositionally biased region" description="Gly residues" evidence="3">
    <location>
        <begin position="677"/>
        <end position="691"/>
    </location>
</feature>
<organism evidence="4 5">
    <name type="scientific">Vitrella brassicaformis (strain CCMP3155)</name>
    <dbReference type="NCBI Taxonomy" id="1169540"/>
    <lineage>
        <taxon>Eukaryota</taxon>
        <taxon>Sar</taxon>
        <taxon>Alveolata</taxon>
        <taxon>Colpodellida</taxon>
        <taxon>Vitrellaceae</taxon>
        <taxon>Vitrella</taxon>
    </lineage>
</organism>
<dbReference type="PANTHER" id="PTHR22872">
    <property type="entry name" value="BTK-BINDING PROTEIN-RELATED"/>
    <property type="match status" value="1"/>
</dbReference>
<dbReference type="STRING" id="1169540.A0A0G4FC04"/>
<gene>
    <name evidence="4" type="ORF">Vbra_22572</name>
</gene>
<feature type="coiled-coil region" evidence="2">
    <location>
        <begin position="567"/>
        <end position="626"/>
    </location>
</feature>
<evidence type="ECO:0000256" key="3">
    <source>
        <dbReference type="SAM" id="MobiDB-lite"/>
    </source>
</evidence>
<dbReference type="PhylomeDB" id="A0A0G4FC04"/>
<keyword evidence="5" id="KW-1185">Reference proteome</keyword>
<reference evidence="4 5" key="1">
    <citation type="submission" date="2014-11" db="EMBL/GenBank/DDBJ databases">
        <authorList>
            <person name="Zhu J."/>
            <person name="Qi W."/>
            <person name="Song R."/>
        </authorList>
    </citation>
    <scope>NUCLEOTIDE SEQUENCE [LARGE SCALE GENOMIC DNA]</scope>
</reference>
<dbReference type="AlphaFoldDB" id="A0A0G4FC04"/>
<name>A0A0G4FC04_VITBC</name>
<dbReference type="Proteomes" id="UP000041254">
    <property type="component" value="Unassembled WGS sequence"/>
</dbReference>